<proteinExistence type="predicted"/>
<dbReference type="STRING" id="1173027.Mic7113_1303"/>
<gene>
    <name evidence="1" type="ORF">Mic7113_1303</name>
</gene>
<organism evidence="1 2">
    <name type="scientific">Allocoleopsis franciscana PCC 7113</name>
    <dbReference type="NCBI Taxonomy" id="1173027"/>
    <lineage>
        <taxon>Bacteria</taxon>
        <taxon>Bacillati</taxon>
        <taxon>Cyanobacteriota</taxon>
        <taxon>Cyanophyceae</taxon>
        <taxon>Coleofasciculales</taxon>
        <taxon>Coleofasciculaceae</taxon>
        <taxon>Allocoleopsis</taxon>
        <taxon>Allocoleopsis franciscana</taxon>
    </lineage>
</organism>
<protein>
    <recommendedName>
        <fullName evidence="3">NADH:ubiquinone oxidoreductase 24 kD subunit</fullName>
    </recommendedName>
</protein>
<dbReference type="InterPro" id="IPR036249">
    <property type="entry name" value="Thioredoxin-like_sf"/>
</dbReference>
<dbReference type="SUPFAM" id="SSF52833">
    <property type="entry name" value="Thioredoxin-like"/>
    <property type="match status" value="1"/>
</dbReference>
<dbReference type="CDD" id="cd02980">
    <property type="entry name" value="TRX_Fd_family"/>
    <property type="match status" value="1"/>
</dbReference>
<dbReference type="Gene3D" id="3.40.30.10">
    <property type="entry name" value="Glutaredoxin"/>
    <property type="match status" value="1"/>
</dbReference>
<evidence type="ECO:0008006" key="3">
    <source>
        <dbReference type="Google" id="ProtNLM"/>
    </source>
</evidence>
<reference evidence="1 2" key="1">
    <citation type="submission" date="2012-06" db="EMBL/GenBank/DDBJ databases">
        <title>Finished chromosome of genome of Microcoleus sp. PCC 7113.</title>
        <authorList>
            <consortium name="US DOE Joint Genome Institute"/>
            <person name="Gugger M."/>
            <person name="Coursin T."/>
            <person name="Rippka R."/>
            <person name="Tandeau De Marsac N."/>
            <person name="Huntemann M."/>
            <person name="Wei C.-L."/>
            <person name="Han J."/>
            <person name="Detter J.C."/>
            <person name="Han C."/>
            <person name="Tapia R."/>
            <person name="Chen A."/>
            <person name="Kyrpides N."/>
            <person name="Mavromatis K."/>
            <person name="Markowitz V."/>
            <person name="Szeto E."/>
            <person name="Ivanova N."/>
            <person name="Pagani I."/>
            <person name="Pati A."/>
            <person name="Goodwin L."/>
            <person name="Nordberg H.P."/>
            <person name="Cantor M.N."/>
            <person name="Hua S.X."/>
            <person name="Woyke T."/>
            <person name="Kerfeld C.A."/>
        </authorList>
    </citation>
    <scope>NUCLEOTIDE SEQUENCE [LARGE SCALE GENOMIC DNA]</scope>
    <source>
        <strain evidence="1 2">PCC 7113</strain>
    </source>
</reference>
<dbReference type="KEGG" id="mic:Mic7113_1303"/>
<dbReference type="Proteomes" id="UP000010471">
    <property type="component" value="Chromosome"/>
</dbReference>
<dbReference type="HOGENOM" id="CLU_097183_0_0_3"/>
<evidence type="ECO:0000313" key="2">
    <source>
        <dbReference type="Proteomes" id="UP000010471"/>
    </source>
</evidence>
<accession>K9WBQ1</accession>
<name>K9WBQ1_9CYAN</name>
<dbReference type="AlphaFoldDB" id="K9WBQ1"/>
<dbReference type="OrthoDB" id="465045at2"/>
<dbReference type="RefSeq" id="WP_015181349.1">
    <property type="nucleotide sequence ID" value="NC_019738.1"/>
</dbReference>
<sequence>MDNFNYKLVSEFRIEGQFLGFASDEFGKLKYLRVAIETGEFHIKVPKESRAFFMRILRPSDQILVIGTKKLDKHTGQFKLKAEQVNKLTLDSQEMIPQQQVLHTRPKAKILMCQKSGCIKRGGKRLCQELEATLCDRGLQDRVKIERTGCLKRCSQAPNLVLMPGKTRLSGMHPEAIATLIENL</sequence>
<evidence type="ECO:0000313" key="1">
    <source>
        <dbReference type="EMBL" id="AFZ17189.1"/>
    </source>
</evidence>
<dbReference type="EMBL" id="CP003630">
    <property type="protein sequence ID" value="AFZ17189.1"/>
    <property type="molecule type" value="Genomic_DNA"/>
</dbReference>
<dbReference type="eggNOG" id="COG3411">
    <property type="taxonomic scope" value="Bacteria"/>
</dbReference>
<keyword evidence="2" id="KW-1185">Reference proteome</keyword>